<accession>A0A2I1CC02</accession>
<keyword evidence="2" id="KW-1185">Reference proteome</keyword>
<dbReference type="OMA" id="FMECADP"/>
<name>A0A2I1CC02_ASPN1</name>
<reference evidence="2" key="1">
    <citation type="journal article" date="2018" name="Proc. Natl. Acad. Sci. U.S.A.">
        <title>Linking secondary metabolites to gene clusters through genome sequencing of six diverse Aspergillus species.</title>
        <authorList>
            <person name="Kaerboelling I."/>
            <person name="Vesth T.C."/>
            <person name="Frisvad J.C."/>
            <person name="Nybo J.L."/>
            <person name="Theobald S."/>
            <person name="Kuo A."/>
            <person name="Bowyer P."/>
            <person name="Matsuda Y."/>
            <person name="Mondo S."/>
            <person name="Lyhne E.K."/>
            <person name="Kogle M.E."/>
            <person name="Clum A."/>
            <person name="Lipzen A."/>
            <person name="Salamov A."/>
            <person name="Ngan C.Y."/>
            <person name="Daum C."/>
            <person name="Chiniquy J."/>
            <person name="Barry K."/>
            <person name="LaButti K."/>
            <person name="Haridas S."/>
            <person name="Simmons B.A."/>
            <person name="Magnuson J.K."/>
            <person name="Mortensen U.H."/>
            <person name="Larsen T.O."/>
            <person name="Grigoriev I.V."/>
            <person name="Baker S.E."/>
            <person name="Andersen M.R."/>
        </authorList>
    </citation>
    <scope>NUCLEOTIDE SEQUENCE [LARGE SCALE GENOMIC DNA]</scope>
    <source>
        <strain evidence="2">IBT 16806</strain>
    </source>
</reference>
<evidence type="ECO:0000313" key="2">
    <source>
        <dbReference type="Proteomes" id="UP000234474"/>
    </source>
</evidence>
<proteinExistence type="predicted"/>
<evidence type="ECO:0000313" key="1">
    <source>
        <dbReference type="EMBL" id="PKX95116.1"/>
    </source>
</evidence>
<dbReference type="VEuPathDB" id="FungiDB:P174DRAFT_368920"/>
<dbReference type="STRING" id="1392255.A0A2I1CC02"/>
<protein>
    <recommendedName>
        <fullName evidence="3">Polymerase nucleotidyl transferase domain-containing protein</fullName>
    </recommendedName>
</protein>
<evidence type="ECO:0008006" key="3">
    <source>
        <dbReference type="Google" id="ProtNLM"/>
    </source>
</evidence>
<gene>
    <name evidence="1" type="ORF">P174DRAFT_368920</name>
</gene>
<dbReference type="Proteomes" id="UP000234474">
    <property type="component" value="Unassembled WGS sequence"/>
</dbReference>
<dbReference type="RefSeq" id="XP_024683711.1">
    <property type="nucleotide sequence ID" value="XM_024822254.1"/>
</dbReference>
<dbReference type="OrthoDB" id="5421247at2759"/>
<dbReference type="EMBL" id="MSZS01000003">
    <property type="protein sequence ID" value="PKX95116.1"/>
    <property type="molecule type" value="Genomic_DNA"/>
</dbReference>
<comment type="caution">
    <text evidence="1">The sequence shown here is derived from an EMBL/GenBank/DDBJ whole genome shotgun (WGS) entry which is preliminary data.</text>
</comment>
<dbReference type="GeneID" id="36529580"/>
<organism evidence="1 2">
    <name type="scientific">Aspergillus novofumigatus (strain IBT 16806)</name>
    <dbReference type="NCBI Taxonomy" id="1392255"/>
    <lineage>
        <taxon>Eukaryota</taxon>
        <taxon>Fungi</taxon>
        <taxon>Dikarya</taxon>
        <taxon>Ascomycota</taxon>
        <taxon>Pezizomycotina</taxon>
        <taxon>Eurotiomycetes</taxon>
        <taxon>Eurotiomycetidae</taxon>
        <taxon>Eurotiales</taxon>
        <taxon>Aspergillaceae</taxon>
        <taxon>Aspergillus</taxon>
        <taxon>Aspergillus subgen. Fumigati</taxon>
    </lineage>
</organism>
<sequence>MTHPSDNVLGAALRAAAMTLILSLQAMPELRGVHIAIIGGLAVQHYVGDRRRTSDVDVLLFSPDHSIDTRRIRKELVSGFSHLFMECADPMFFKYRHGDLTHLVQVDLIPQYLVRLGAAVR</sequence>
<dbReference type="AlphaFoldDB" id="A0A2I1CC02"/>